<gene>
    <name evidence="9" type="ORF">UV8b_06997</name>
    <name evidence="8" type="ORF">UVI_02010860</name>
</gene>
<evidence type="ECO:0000256" key="6">
    <source>
        <dbReference type="SAM" id="MobiDB-lite"/>
    </source>
</evidence>
<evidence type="ECO:0000256" key="2">
    <source>
        <dbReference type="ARBA" id="ARBA00023015"/>
    </source>
</evidence>
<dbReference type="GeneID" id="66067774"/>
<evidence type="ECO:0000313" key="11">
    <source>
        <dbReference type="Proteomes" id="UP000054053"/>
    </source>
</evidence>
<dbReference type="AlphaFoldDB" id="A0A063CBQ4"/>
<dbReference type="EMBL" id="BBTG02000004">
    <property type="protein sequence ID" value="GAO16507.1"/>
    <property type="molecule type" value="Genomic_DNA"/>
</dbReference>
<dbReference type="EMBL" id="CP072757">
    <property type="protein sequence ID" value="QUC22756.1"/>
    <property type="molecule type" value="Genomic_DNA"/>
</dbReference>
<keyword evidence="5" id="KW-0175">Coiled coil</keyword>
<dbReference type="GO" id="GO:0003700">
    <property type="term" value="F:DNA-binding transcription factor activity"/>
    <property type="evidence" value="ECO:0007669"/>
    <property type="project" value="InterPro"/>
</dbReference>
<dbReference type="Proteomes" id="UP000054053">
    <property type="component" value="Unassembled WGS sequence"/>
</dbReference>
<dbReference type="Proteomes" id="UP000027002">
    <property type="component" value="Chromosome 5"/>
</dbReference>
<dbReference type="HOGENOM" id="CLU_799730_0_0_1"/>
<dbReference type="SMART" id="SM00338">
    <property type="entry name" value="BRLZ"/>
    <property type="match status" value="1"/>
</dbReference>
<keyword evidence="10" id="KW-1185">Reference proteome</keyword>
<dbReference type="InterPro" id="IPR051027">
    <property type="entry name" value="bZIP_transcription_factors"/>
</dbReference>
<organism evidence="8 11">
    <name type="scientific">Ustilaginoidea virens</name>
    <name type="common">Rice false smut fungus</name>
    <name type="synonym">Villosiclava virens</name>
    <dbReference type="NCBI Taxonomy" id="1159556"/>
    <lineage>
        <taxon>Eukaryota</taxon>
        <taxon>Fungi</taxon>
        <taxon>Dikarya</taxon>
        <taxon>Ascomycota</taxon>
        <taxon>Pezizomycotina</taxon>
        <taxon>Sordariomycetes</taxon>
        <taxon>Hypocreomycetidae</taxon>
        <taxon>Hypocreales</taxon>
        <taxon>Clavicipitaceae</taxon>
        <taxon>Ustilaginoidea</taxon>
    </lineage>
</organism>
<keyword evidence="2" id="KW-0805">Transcription regulation</keyword>
<feature type="domain" description="BZIP" evidence="7">
    <location>
        <begin position="214"/>
        <end position="277"/>
    </location>
</feature>
<proteinExistence type="predicted"/>
<evidence type="ECO:0000256" key="5">
    <source>
        <dbReference type="SAM" id="Coils"/>
    </source>
</evidence>
<dbReference type="PROSITE" id="PS50217">
    <property type="entry name" value="BZIP"/>
    <property type="match status" value="1"/>
</dbReference>
<dbReference type="PROSITE" id="PS00036">
    <property type="entry name" value="BZIP_BASIC"/>
    <property type="match status" value="1"/>
</dbReference>
<dbReference type="GO" id="GO:0005634">
    <property type="term" value="C:nucleus"/>
    <property type="evidence" value="ECO:0007669"/>
    <property type="project" value="UniProtKB-SubCell"/>
</dbReference>
<feature type="region of interest" description="Disordered" evidence="6">
    <location>
        <begin position="74"/>
        <end position="227"/>
    </location>
</feature>
<dbReference type="OrthoDB" id="295274at2759"/>
<feature type="compositionally biased region" description="Low complexity" evidence="6">
    <location>
        <begin position="183"/>
        <end position="199"/>
    </location>
</feature>
<dbReference type="InterPro" id="IPR046347">
    <property type="entry name" value="bZIP_sf"/>
</dbReference>
<dbReference type="CDD" id="cd14687">
    <property type="entry name" value="bZIP_ATF2"/>
    <property type="match status" value="1"/>
</dbReference>
<evidence type="ECO:0000256" key="4">
    <source>
        <dbReference type="ARBA" id="ARBA00023242"/>
    </source>
</evidence>
<accession>A0A063CBQ4</accession>
<dbReference type="InterPro" id="IPR004827">
    <property type="entry name" value="bZIP"/>
</dbReference>
<evidence type="ECO:0000313" key="8">
    <source>
        <dbReference type="EMBL" id="GAO16507.1"/>
    </source>
</evidence>
<evidence type="ECO:0000256" key="3">
    <source>
        <dbReference type="ARBA" id="ARBA00023163"/>
    </source>
</evidence>
<reference evidence="9" key="3">
    <citation type="submission" date="2020-03" db="EMBL/GenBank/DDBJ databases">
        <title>A mixture of massive structural variations and highly conserved coding sequences in Ustilaginoidea virens genome.</title>
        <authorList>
            <person name="Zhang K."/>
            <person name="Zhao Z."/>
            <person name="Zhang Z."/>
            <person name="Li Y."/>
            <person name="Hsiang T."/>
            <person name="Sun W."/>
        </authorList>
    </citation>
    <scope>NUCLEOTIDE SEQUENCE</scope>
    <source>
        <strain evidence="9">UV-8b</strain>
    </source>
</reference>
<protein>
    <recommendedName>
        <fullName evidence="7">BZIP domain-containing protein</fullName>
    </recommendedName>
</protein>
<dbReference type="Pfam" id="PF00170">
    <property type="entry name" value="bZIP_1"/>
    <property type="match status" value="1"/>
</dbReference>
<dbReference type="Gene3D" id="1.20.5.170">
    <property type="match status" value="1"/>
</dbReference>
<dbReference type="SUPFAM" id="SSF57959">
    <property type="entry name" value="Leucine zipper domain"/>
    <property type="match status" value="1"/>
</dbReference>
<keyword evidence="4" id="KW-0539">Nucleus</keyword>
<evidence type="ECO:0000313" key="9">
    <source>
        <dbReference type="EMBL" id="QUC22756.1"/>
    </source>
</evidence>
<evidence type="ECO:0000256" key="1">
    <source>
        <dbReference type="ARBA" id="ARBA00004123"/>
    </source>
</evidence>
<reference evidence="8" key="1">
    <citation type="journal article" date="2016" name="Genome Announc.">
        <title>Genome Sequence of Ustilaginoidea virens IPU010, a Rice Pathogenic Fungus Causing False Smut.</title>
        <authorList>
            <person name="Kumagai T."/>
            <person name="Ishii T."/>
            <person name="Terai G."/>
            <person name="Umemura M."/>
            <person name="Machida M."/>
            <person name="Asai K."/>
        </authorList>
    </citation>
    <scope>NUCLEOTIDE SEQUENCE [LARGE SCALE GENOMIC DNA]</scope>
    <source>
        <strain evidence="8">IPU010</strain>
    </source>
</reference>
<feature type="coiled-coil region" evidence="5">
    <location>
        <begin position="232"/>
        <end position="273"/>
    </location>
</feature>
<keyword evidence="3" id="KW-0804">Transcription</keyword>
<evidence type="ECO:0000259" key="7">
    <source>
        <dbReference type="PROSITE" id="PS50217"/>
    </source>
</evidence>
<name>A0A063CBQ4_USTVR</name>
<reference evidence="11" key="2">
    <citation type="journal article" date="2016" name="Genome Announc.">
        <title>Genome sequence of Ustilaginoidea virens IPU010, a rice pathogenic fungus causing false smut.</title>
        <authorList>
            <person name="Kumagai T."/>
            <person name="Ishii T."/>
            <person name="Terai G."/>
            <person name="Umemura M."/>
            <person name="Machida M."/>
            <person name="Asai K."/>
        </authorList>
    </citation>
    <scope>NUCLEOTIDE SEQUENCE [LARGE SCALE GENOMIC DNA]</scope>
    <source>
        <strain evidence="11">IPU010</strain>
    </source>
</reference>
<dbReference type="PANTHER" id="PTHR19304">
    <property type="entry name" value="CYCLIC-AMP RESPONSE ELEMENT BINDING PROTEIN"/>
    <property type="match status" value="1"/>
</dbReference>
<feature type="compositionally biased region" description="Polar residues" evidence="6">
    <location>
        <begin position="118"/>
        <end position="131"/>
    </location>
</feature>
<dbReference type="RefSeq" id="XP_043000429.1">
    <property type="nucleotide sequence ID" value="XM_043144494.1"/>
</dbReference>
<evidence type="ECO:0000313" key="10">
    <source>
        <dbReference type="Proteomes" id="UP000027002"/>
    </source>
</evidence>
<sequence>MSLFCITHDTGALDHGKGGKMSTLEQYADGALWLDASLNDFMFPSTGRSFVDMPYESLYMMPQPELESLLLQGSSSSYDASPDRYHPSFADDQETACRGGFGHHQAGGRPAAQPLPAATSTSPLSDRSWTGHSPRSDSSSARSIGPAHSAASASLPGLGRRRRRSAHAATAAPAPAPAPVPVPVTASASSSASASALPSAPAPLPSPSRAGKHSGQRSKTLERNRIAATNFRKRSKESVNQLETTKAQLQSKHDELRSEFSKLTEEVLQLKNDLMSHAVCHDSRIDRWIRTEAQKFTRKLSSAGQSCQGLTARPAAQGCYDTGGSPETSDGFASVFPCSPIIEGDKS</sequence>
<comment type="subcellular location">
    <subcellularLocation>
        <location evidence="1">Nucleus</location>
    </subcellularLocation>
</comment>
<dbReference type="STRING" id="1159556.A0A063CBQ4"/>
<dbReference type="KEGG" id="uvi:66067774"/>